<keyword evidence="2" id="KW-1185">Reference proteome</keyword>
<organism evidence="1 2">
    <name type="scientific">Entotheonella factor</name>
    <dbReference type="NCBI Taxonomy" id="1429438"/>
    <lineage>
        <taxon>Bacteria</taxon>
        <taxon>Pseudomonadati</taxon>
        <taxon>Nitrospinota/Tectimicrobiota group</taxon>
        <taxon>Candidatus Tectimicrobiota</taxon>
        <taxon>Candidatus Entotheonellia</taxon>
        <taxon>Candidatus Entotheonellales</taxon>
        <taxon>Candidatus Entotheonellaceae</taxon>
        <taxon>Candidatus Entotheonella</taxon>
    </lineage>
</organism>
<sequence>MFVLLMLLTALLTLAFFIALARYLVVISETLAQIGGYPDSYLAKLRLGLRAIETETGHLPVEATKLNTGLSAVASELSAVDEHLVGTINAVLKQGSH</sequence>
<dbReference type="Proteomes" id="UP000019141">
    <property type="component" value="Unassembled WGS sequence"/>
</dbReference>
<reference evidence="1 2" key="1">
    <citation type="journal article" date="2014" name="Nature">
        <title>An environmental bacterial taxon with a large and distinct metabolic repertoire.</title>
        <authorList>
            <person name="Wilson M.C."/>
            <person name="Mori T."/>
            <person name="Ruckert C."/>
            <person name="Uria A.R."/>
            <person name="Helf M.J."/>
            <person name="Takada K."/>
            <person name="Gernert C."/>
            <person name="Steffens U.A."/>
            <person name="Heycke N."/>
            <person name="Schmitt S."/>
            <person name="Rinke C."/>
            <person name="Helfrich E.J."/>
            <person name="Brachmann A.O."/>
            <person name="Gurgui C."/>
            <person name="Wakimoto T."/>
            <person name="Kracht M."/>
            <person name="Crusemann M."/>
            <person name="Hentschel U."/>
            <person name="Abe I."/>
            <person name="Matsunaga S."/>
            <person name="Kalinowski J."/>
            <person name="Takeyama H."/>
            <person name="Piel J."/>
        </authorList>
    </citation>
    <scope>NUCLEOTIDE SEQUENCE [LARGE SCALE GENOMIC DNA]</scope>
    <source>
        <strain evidence="2">TSY1</strain>
    </source>
</reference>
<evidence type="ECO:0000313" key="2">
    <source>
        <dbReference type="Proteomes" id="UP000019141"/>
    </source>
</evidence>
<name>W4LJ50_ENTF1</name>
<proteinExistence type="predicted"/>
<comment type="caution">
    <text evidence="1">The sequence shown here is derived from an EMBL/GenBank/DDBJ whole genome shotgun (WGS) entry which is preliminary data.</text>
</comment>
<gene>
    <name evidence="1" type="ORF">ETSY1_21510</name>
</gene>
<accession>W4LJ50</accession>
<dbReference type="HOGENOM" id="CLU_2357928_0_0_7"/>
<protein>
    <submittedName>
        <fullName evidence="1">Uncharacterized protein</fullName>
    </submittedName>
</protein>
<dbReference type="AlphaFoldDB" id="W4LJ50"/>
<evidence type="ECO:0000313" key="1">
    <source>
        <dbReference type="EMBL" id="ETW97740.1"/>
    </source>
</evidence>
<dbReference type="EMBL" id="AZHW01000626">
    <property type="protein sequence ID" value="ETW97740.1"/>
    <property type="molecule type" value="Genomic_DNA"/>
</dbReference>